<evidence type="ECO:0000313" key="1">
    <source>
        <dbReference type="EMBL" id="CBH14358.1"/>
    </source>
</evidence>
<name>C9ZY59_TRYB9</name>
<dbReference type="KEGG" id="tbg:TbgDal_IX4340"/>
<proteinExistence type="predicted"/>
<dbReference type="RefSeq" id="XP_011776624.1">
    <property type="nucleotide sequence ID" value="XM_011778322.1"/>
</dbReference>
<dbReference type="AlphaFoldDB" id="C9ZY59"/>
<reference evidence="2" key="1">
    <citation type="journal article" date="2010" name="PLoS Negl. Trop. Dis.">
        <title>The genome sequence of Trypanosoma brucei gambiense, causative agent of chronic human african trypanosomiasis.</title>
        <authorList>
            <person name="Jackson A.P."/>
            <person name="Sanders M."/>
            <person name="Berry A."/>
            <person name="McQuillan J."/>
            <person name="Aslett M.A."/>
            <person name="Quail M.A."/>
            <person name="Chukualim B."/>
            <person name="Capewell P."/>
            <person name="MacLeod A."/>
            <person name="Melville S.E."/>
            <person name="Gibson W."/>
            <person name="Barry J.D."/>
            <person name="Berriman M."/>
            <person name="Hertz-Fowler C."/>
        </authorList>
    </citation>
    <scope>NUCLEOTIDE SEQUENCE [LARGE SCALE GENOMIC DNA]</scope>
    <source>
        <strain evidence="2">MHOM/CI/86/DAL972</strain>
    </source>
</reference>
<protein>
    <submittedName>
        <fullName evidence="1">Uncharacterized protein</fullName>
    </submittedName>
</protein>
<dbReference type="EMBL" id="FN554972">
    <property type="protein sequence ID" value="CBH14358.1"/>
    <property type="molecule type" value="Genomic_DNA"/>
</dbReference>
<sequence length="117" mass="13828">MKYENLWWHYIYRQLLPTFRRIWHTSQLLTRHYKASSNGVAVRGKTASRFPHLRNHINPINANSIHDPIKTRNNNIWEILHNPTSLHHSVTGDASFTSSCSKQNNSYSIERKDNIYI</sequence>
<organism evidence="1 2">
    <name type="scientific">Trypanosoma brucei gambiense (strain MHOM/CI/86/DAL972)</name>
    <dbReference type="NCBI Taxonomy" id="679716"/>
    <lineage>
        <taxon>Eukaryota</taxon>
        <taxon>Discoba</taxon>
        <taxon>Euglenozoa</taxon>
        <taxon>Kinetoplastea</taxon>
        <taxon>Metakinetoplastina</taxon>
        <taxon>Trypanosomatida</taxon>
        <taxon>Trypanosomatidae</taxon>
        <taxon>Trypanosoma</taxon>
    </lineage>
</organism>
<accession>C9ZY59</accession>
<dbReference type="Proteomes" id="UP000002316">
    <property type="component" value="Chromosome 9"/>
</dbReference>
<evidence type="ECO:0000313" key="2">
    <source>
        <dbReference type="Proteomes" id="UP000002316"/>
    </source>
</evidence>
<gene>
    <name evidence="1" type="ORF">TbgDal_IX4340</name>
</gene>
<dbReference type="GeneID" id="23860447"/>